<keyword evidence="6 10" id="KW-0472">Membrane</keyword>
<evidence type="ECO:0000256" key="4">
    <source>
        <dbReference type="ARBA" id="ARBA00022989"/>
    </source>
</evidence>
<dbReference type="Gene3D" id="1.20.1070.10">
    <property type="entry name" value="Rhodopsin 7-helix transmembrane proteins"/>
    <property type="match status" value="1"/>
</dbReference>
<evidence type="ECO:0000256" key="8">
    <source>
        <dbReference type="ARBA" id="ARBA00023224"/>
    </source>
</evidence>
<evidence type="ECO:0000256" key="2">
    <source>
        <dbReference type="ARBA" id="ARBA00022475"/>
    </source>
</evidence>
<keyword evidence="13" id="KW-1185">Reference proteome</keyword>
<comment type="subcellular location">
    <subcellularLocation>
        <location evidence="1">Cell membrane</location>
        <topology evidence="1">Multi-pass membrane protein</topology>
    </subcellularLocation>
</comment>
<dbReference type="SUPFAM" id="SSF81321">
    <property type="entry name" value="Family A G protein-coupled receptor-like"/>
    <property type="match status" value="1"/>
</dbReference>
<feature type="domain" description="G-protein coupled receptors family 1 profile" evidence="11">
    <location>
        <begin position="38"/>
        <end position="294"/>
    </location>
</feature>
<comment type="similarity">
    <text evidence="9">Belongs to the G-protein coupled receptor 1 family.</text>
</comment>
<dbReference type="PROSITE" id="PS00237">
    <property type="entry name" value="G_PROTEIN_RECEP_F1_1"/>
    <property type="match status" value="1"/>
</dbReference>
<evidence type="ECO:0000256" key="5">
    <source>
        <dbReference type="ARBA" id="ARBA00023040"/>
    </source>
</evidence>
<protein>
    <recommendedName>
        <fullName evidence="11">G-protein coupled receptors family 1 profile domain-containing protein</fullName>
    </recommendedName>
</protein>
<evidence type="ECO:0000256" key="3">
    <source>
        <dbReference type="ARBA" id="ARBA00022692"/>
    </source>
</evidence>
<keyword evidence="7 9" id="KW-0675">Receptor</keyword>
<feature type="transmembrane region" description="Helical" evidence="10">
    <location>
        <begin position="104"/>
        <end position="122"/>
    </location>
</feature>
<evidence type="ECO:0000259" key="11">
    <source>
        <dbReference type="PROSITE" id="PS50262"/>
    </source>
</evidence>
<evidence type="ECO:0000313" key="12">
    <source>
        <dbReference type="EMBL" id="CAH1797850.1"/>
    </source>
</evidence>
<dbReference type="GO" id="GO:0004930">
    <property type="term" value="F:G protein-coupled receptor activity"/>
    <property type="evidence" value="ECO:0007669"/>
    <property type="project" value="UniProtKB-KW"/>
</dbReference>
<evidence type="ECO:0000256" key="7">
    <source>
        <dbReference type="ARBA" id="ARBA00023170"/>
    </source>
</evidence>
<evidence type="ECO:0000313" key="13">
    <source>
        <dbReference type="Proteomes" id="UP000749559"/>
    </source>
</evidence>
<comment type="caution">
    <text evidence="12">The sequence shown here is derived from an EMBL/GenBank/DDBJ whole genome shotgun (WGS) entry which is preliminary data.</text>
</comment>
<proteinExistence type="inferred from homology"/>
<reference evidence="12" key="1">
    <citation type="submission" date="2022-03" db="EMBL/GenBank/DDBJ databases">
        <authorList>
            <person name="Martin C."/>
        </authorList>
    </citation>
    <scope>NUCLEOTIDE SEQUENCE</scope>
</reference>
<dbReference type="InterPro" id="IPR000276">
    <property type="entry name" value="GPCR_Rhodpsn"/>
</dbReference>
<feature type="transmembrane region" description="Helical" evidence="10">
    <location>
        <begin position="195"/>
        <end position="219"/>
    </location>
</feature>
<dbReference type="PANTHER" id="PTHR24249:SF372">
    <property type="entry name" value="G-PROTEIN COUPLED RECEPTORS FAMILY 1 PROFILE DOMAIN-CONTAINING PROTEIN"/>
    <property type="match status" value="1"/>
</dbReference>
<dbReference type="EMBL" id="CAIIXF020000010">
    <property type="protein sequence ID" value="CAH1797850.1"/>
    <property type="molecule type" value="Genomic_DNA"/>
</dbReference>
<feature type="transmembrane region" description="Helical" evidence="10">
    <location>
        <begin position="25"/>
        <end position="47"/>
    </location>
</feature>
<dbReference type="PRINTS" id="PR00237">
    <property type="entry name" value="GPCRRHODOPSN"/>
</dbReference>
<keyword evidence="2" id="KW-1003">Cell membrane</keyword>
<evidence type="ECO:0000256" key="10">
    <source>
        <dbReference type="SAM" id="Phobius"/>
    </source>
</evidence>
<dbReference type="AlphaFoldDB" id="A0A8S4PX56"/>
<dbReference type="CDD" id="cd00637">
    <property type="entry name" value="7tm_classA_rhodopsin-like"/>
    <property type="match status" value="1"/>
</dbReference>
<keyword evidence="8 9" id="KW-0807">Transducer</keyword>
<feature type="transmembrane region" description="Helical" evidence="10">
    <location>
        <begin position="240"/>
        <end position="258"/>
    </location>
</feature>
<sequence>MLFQNDADIGVVPIDHVYCPTWFHIVYYGVFMPFSYIGNFLTCVIVIRLMQFRHSIPDVLVGGLALNDVLTAVVVFTWSIIAEIRQEWIPWPHLCRYHAVAKAWYIYTTFAIIVLMSVERWLAIIKPFYHQVHMTTLKMKLTIGGLGLFCLLGSSISLVIYPVDLKPGWYCAMTAPYMVINHTRVEIPGAYPYPYTIGIAVMLTIGIAVLLVCNIHIIIVLRKKSFKRLGIANIQLENRFAKVMGIIAVIFVLTWVPSLVTKMLSLKYATSLPVAEFWSSRIVNMSVAVNPLVYGVMKSTYRRAYWYLIRMTVHFCSFRIIPAPDYGFDIFDTRQGKSIQSTQNYKVQKENTDLSSDEKRQHICGKTVGSESKACVLTCVNCENNSHSSFVSVNSNDNDQNLM</sequence>
<feature type="transmembrane region" description="Helical" evidence="10">
    <location>
        <begin position="143"/>
        <end position="163"/>
    </location>
</feature>
<keyword evidence="4 10" id="KW-1133">Transmembrane helix</keyword>
<evidence type="ECO:0000256" key="9">
    <source>
        <dbReference type="RuleBase" id="RU000688"/>
    </source>
</evidence>
<dbReference type="PROSITE" id="PS50262">
    <property type="entry name" value="G_PROTEIN_RECEP_F1_2"/>
    <property type="match status" value="1"/>
</dbReference>
<keyword evidence="5 9" id="KW-0297">G-protein coupled receptor</keyword>
<dbReference type="OrthoDB" id="5959154at2759"/>
<gene>
    <name evidence="12" type="ORF">OFUS_LOCUS22065</name>
</gene>
<dbReference type="Proteomes" id="UP000749559">
    <property type="component" value="Unassembled WGS sequence"/>
</dbReference>
<dbReference type="GO" id="GO:0005886">
    <property type="term" value="C:plasma membrane"/>
    <property type="evidence" value="ECO:0007669"/>
    <property type="project" value="UniProtKB-SubCell"/>
</dbReference>
<evidence type="ECO:0000256" key="1">
    <source>
        <dbReference type="ARBA" id="ARBA00004651"/>
    </source>
</evidence>
<dbReference type="PANTHER" id="PTHR24249">
    <property type="entry name" value="HISTAMINE RECEPTOR-RELATED G-PROTEIN COUPLED RECEPTOR"/>
    <property type="match status" value="1"/>
</dbReference>
<keyword evidence="3 9" id="KW-0812">Transmembrane</keyword>
<evidence type="ECO:0000256" key="6">
    <source>
        <dbReference type="ARBA" id="ARBA00023136"/>
    </source>
</evidence>
<dbReference type="InterPro" id="IPR050569">
    <property type="entry name" value="TAAR"/>
</dbReference>
<dbReference type="InterPro" id="IPR017452">
    <property type="entry name" value="GPCR_Rhodpsn_7TM"/>
</dbReference>
<accession>A0A8S4PX56</accession>
<dbReference type="Pfam" id="PF00001">
    <property type="entry name" value="7tm_1"/>
    <property type="match status" value="1"/>
</dbReference>
<name>A0A8S4PX56_OWEFU</name>
<organism evidence="12 13">
    <name type="scientific">Owenia fusiformis</name>
    <name type="common">Polychaete worm</name>
    <dbReference type="NCBI Taxonomy" id="6347"/>
    <lineage>
        <taxon>Eukaryota</taxon>
        <taxon>Metazoa</taxon>
        <taxon>Spiralia</taxon>
        <taxon>Lophotrochozoa</taxon>
        <taxon>Annelida</taxon>
        <taxon>Polychaeta</taxon>
        <taxon>Sedentaria</taxon>
        <taxon>Canalipalpata</taxon>
        <taxon>Sabellida</taxon>
        <taxon>Oweniida</taxon>
        <taxon>Oweniidae</taxon>
        <taxon>Owenia</taxon>
    </lineage>
</organism>
<feature type="transmembrane region" description="Helical" evidence="10">
    <location>
        <begin position="59"/>
        <end position="84"/>
    </location>
</feature>
<feature type="transmembrane region" description="Helical" evidence="10">
    <location>
        <begin position="278"/>
        <end position="297"/>
    </location>
</feature>